<feature type="region of interest" description="Disordered" evidence="1">
    <location>
        <begin position="81"/>
        <end position="104"/>
    </location>
</feature>
<proteinExistence type="predicted"/>
<organism evidence="2 3">
    <name type="scientific">Rotaria socialis</name>
    <dbReference type="NCBI Taxonomy" id="392032"/>
    <lineage>
        <taxon>Eukaryota</taxon>
        <taxon>Metazoa</taxon>
        <taxon>Spiralia</taxon>
        <taxon>Gnathifera</taxon>
        <taxon>Rotifera</taxon>
        <taxon>Eurotatoria</taxon>
        <taxon>Bdelloidea</taxon>
        <taxon>Philodinida</taxon>
        <taxon>Philodinidae</taxon>
        <taxon>Rotaria</taxon>
    </lineage>
</organism>
<dbReference type="Proteomes" id="UP000663848">
    <property type="component" value="Unassembled WGS sequence"/>
</dbReference>
<feature type="region of interest" description="Disordered" evidence="1">
    <location>
        <begin position="119"/>
        <end position="167"/>
    </location>
</feature>
<feature type="compositionally biased region" description="Basic and acidic residues" evidence="1">
    <location>
        <begin position="120"/>
        <end position="130"/>
    </location>
</feature>
<dbReference type="EMBL" id="CAJOBR010032098">
    <property type="protein sequence ID" value="CAF4997766.1"/>
    <property type="molecule type" value="Genomic_DNA"/>
</dbReference>
<evidence type="ECO:0000313" key="2">
    <source>
        <dbReference type="EMBL" id="CAF4997766.1"/>
    </source>
</evidence>
<gene>
    <name evidence="2" type="ORF">QYT958_LOCUS37792</name>
</gene>
<feature type="non-terminal residue" evidence="2">
    <location>
        <position position="1"/>
    </location>
</feature>
<evidence type="ECO:0000256" key="1">
    <source>
        <dbReference type="SAM" id="MobiDB-lite"/>
    </source>
</evidence>
<comment type="caution">
    <text evidence="2">The sequence shown here is derived from an EMBL/GenBank/DDBJ whole genome shotgun (WGS) entry which is preliminary data.</text>
</comment>
<name>A0A822AX16_9BILA</name>
<protein>
    <submittedName>
        <fullName evidence="2">Uncharacterized protein</fullName>
    </submittedName>
</protein>
<evidence type="ECO:0000313" key="3">
    <source>
        <dbReference type="Proteomes" id="UP000663848"/>
    </source>
</evidence>
<accession>A0A822AX16</accession>
<reference evidence="2" key="1">
    <citation type="submission" date="2021-02" db="EMBL/GenBank/DDBJ databases">
        <authorList>
            <person name="Nowell W R."/>
        </authorList>
    </citation>
    <scope>NUCLEOTIDE SEQUENCE</scope>
</reference>
<feature type="compositionally biased region" description="Basic and acidic residues" evidence="1">
    <location>
        <begin position="144"/>
        <end position="153"/>
    </location>
</feature>
<dbReference type="AlphaFoldDB" id="A0A822AX16"/>
<feature type="compositionally biased region" description="Pro residues" evidence="1">
    <location>
        <begin position="131"/>
        <end position="141"/>
    </location>
</feature>
<sequence length="167" mass="18828">IGDRILTAPQTFGRIVTIPDGDIAMIQLDHILAVNGSMIINGSLNDHTNYVSMSHFEWDSLHDYWRPKFALGDKITLHMTTTARETPRSAPLPRTLPPKTLESIEKKRTVPKLFEINLQKPKEAFVEPPREATPPPPPPPVSNIDHEENHSEDEIANNDNKVIITEE</sequence>